<dbReference type="InterPro" id="IPR037294">
    <property type="entry name" value="ABC_BtuC-like"/>
</dbReference>
<evidence type="ECO:0000256" key="1">
    <source>
        <dbReference type="ARBA" id="ARBA00004651"/>
    </source>
</evidence>
<dbReference type="Gene3D" id="1.10.3470.10">
    <property type="entry name" value="ABC transporter involved in vitamin B12 uptake, BtuC"/>
    <property type="match status" value="1"/>
</dbReference>
<name>A0A8J3ANM1_9BACI</name>
<reference evidence="10" key="1">
    <citation type="journal article" date="2019" name="Int. J. Syst. Evol. Microbiol.">
        <title>The Global Catalogue of Microorganisms (GCM) 10K type strain sequencing project: providing services to taxonomists for standard genome sequencing and annotation.</title>
        <authorList>
            <consortium name="The Broad Institute Genomics Platform"/>
            <consortium name="The Broad Institute Genome Sequencing Center for Infectious Disease"/>
            <person name="Wu L."/>
            <person name="Ma J."/>
        </authorList>
    </citation>
    <scope>NUCLEOTIDE SEQUENCE [LARGE SCALE GENOMIC DNA]</scope>
    <source>
        <strain evidence="10">CGMCC 1.14993</strain>
    </source>
</reference>
<keyword evidence="5 8" id="KW-0812">Transmembrane</keyword>
<comment type="subcellular location">
    <subcellularLocation>
        <location evidence="1">Cell membrane</location>
        <topology evidence="1">Multi-pass membrane protein</topology>
    </subcellularLocation>
</comment>
<comment type="caution">
    <text evidence="9">The sequence shown here is derived from an EMBL/GenBank/DDBJ whole genome shotgun (WGS) entry which is preliminary data.</text>
</comment>
<sequence length="329" mass="35010">MHKKYLFFLVLLFICTSLVIVSLMYGTVNVPFNRIVEVLMSDDGSKARTIIWDLRLPRAIMAFLIGANLAVSGALMQSMTKNPLAEPKLLGITAGAATMVVIIEYFLVSLPYIWFSPLVFIGAALGGAVVYTLSMKGNVSPVRLTLAGVAVSAFLHAITVGILILLGEDAASVYTWLVGGLNGLTWSHLMLIAPWSIIGLFVALALSSKMNLLELGDDMAKGLGVKVGLLKITMAILVVVLAGSSVSVAGSIGFIGLIVPHLVRKILGPDHKNLIPFSALTGGCILLAGDLLARTIVQPIELPVGIFTAAIGCPYFLYLVRKQGDRHAK</sequence>
<dbReference type="InterPro" id="IPR000522">
    <property type="entry name" value="ABC_transptr_permease_BtuC"/>
</dbReference>
<evidence type="ECO:0000256" key="6">
    <source>
        <dbReference type="ARBA" id="ARBA00022989"/>
    </source>
</evidence>
<dbReference type="PANTHER" id="PTHR30472:SF1">
    <property type="entry name" value="FE(3+) DICITRATE TRANSPORT SYSTEM PERMEASE PROTEIN FECC-RELATED"/>
    <property type="match status" value="1"/>
</dbReference>
<evidence type="ECO:0000313" key="9">
    <source>
        <dbReference type="EMBL" id="GGI16065.1"/>
    </source>
</evidence>
<dbReference type="GO" id="GO:0005886">
    <property type="term" value="C:plasma membrane"/>
    <property type="evidence" value="ECO:0007669"/>
    <property type="project" value="UniProtKB-SubCell"/>
</dbReference>
<evidence type="ECO:0000256" key="4">
    <source>
        <dbReference type="ARBA" id="ARBA00022475"/>
    </source>
</evidence>
<dbReference type="GO" id="GO:0033214">
    <property type="term" value="P:siderophore-iron import into cell"/>
    <property type="evidence" value="ECO:0007669"/>
    <property type="project" value="TreeGrafter"/>
</dbReference>
<feature type="transmembrane region" description="Helical" evidence="8">
    <location>
        <begin position="145"/>
        <end position="166"/>
    </location>
</feature>
<dbReference type="AlphaFoldDB" id="A0A8J3ANM1"/>
<dbReference type="Proteomes" id="UP000626244">
    <property type="component" value="Unassembled WGS sequence"/>
</dbReference>
<organism evidence="9 10">
    <name type="scientific">Gottfriedia solisilvae</name>
    <dbReference type="NCBI Taxonomy" id="1516104"/>
    <lineage>
        <taxon>Bacteria</taxon>
        <taxon>Bacillati</taxon>
        <taxon>Bacillota</taxon>
        <taxon>Bacilli</taxon>
        <taxon>Bacillales</taxon>
        <taxon>Bacillaceae</taxon>
        <taxon>Gottfriedia</taxon>
    </lineage>
</organism>
<evidence type="ECO:0000256" key="3">
    <source>
        <dbReference type="ARBA" id="ARBA00022448"/>
    </source>
</evidence>
<keyword evidence="4" id="KW-1003">Cell membrane</keyword>
<dbReference type="FunFam" id="1.10.3470.10:FF:000001">
    <property type="entry name" value="Vitamin B12 ABC transporter permease BtuC"/>
    <property type="match status" value="1"/>
</dbReference>
<feature type="transmembrane region" description="Helical" evidence="8">
    <location>
        <begin position="229"/>
        <end position="262"/>
    </location>
</feature>
<dbReference type="PANTHER" id="PTHR30472">
    <property type="entry name" value="FERRIC ENTEROBACTIN TRANSPORT SYSTEM PERMEASE PROTEIN"/>
    <property type="match status" value="1"/>
</dbReference>
<evidence type="ECO:0000256" key="2">
    <source>
        <dbReference type="ARBA" id="ARBA00007935"/>
    </source>
</evidence>
<keyword evidence="3" id="KW-0813">Transport</keyword>
<evidence type="ECO:0000313" key="10">
    <source>
        <dbReference type="Proteomes" id="UP000626244"/>
    </source>
</evidence>
<dbReference type="RefSeq" id="WP_235821496.1">
    <property type="nucleotide sequence ID" value="NZ_BMHB01000002.1"/>
</dbReference>
<feature type="transmembrane region" description="Helical" evidence="8">
    <location>
        <begin position="89"/>
        <end position="108"/>
    </location>
</feature>
<feature type="transmembrane region" description="Helical" evidence="8">
    <location>
        <begin position="186"/>
        <end position="208"/>
    </location>
</feature>
<dbReference type="EMBL" id="BMHB01000002">
    <property type="protein sequence ID" value="GGI16065.1"/>
    <property type="molecule type" value="Genomic_DNA"/>
</dbReference>
<feature type="transmembrane region" description="Helical" evidence="8">
    <location>
        <begin position="5"/>
        <end position="25"/>
    </location>
</feature>
<feature type="transmembrane region" description="Helical" evidence="8">
    <location>
        <begin position="300"/>
        <end position="320"/>
    </location>
</feature>
<comment type="similarity">
    <text evidence="2">Belongs to the binding-protein-dependent transport system permease family. FecCD subfamily.</text>
</comment>
<keyword evidence="10" id="KW-1185">Reference proteome</keyword>
<gene>
    <name evidence="9" type="primary">yfmD</name>
    <name evidence="9" type="ORF">GCM10007380_31100</name>
</gene>
<dbReference type="GO" id="GO:0022857">
    <property type="term" value="F:transmembrane transporter activity"/>
    <property type="evidence" value="ECO:0007669"/>
    <property type="project" value="InterPro"/>
</dbReference>
<evidence type="ECO:0000256" key="7">
    <source>
        <dbReference type="ARBA" id="ARBA00023136"/>
    </source>
</evidence>
<evidence type="ECO:0000256" key="5">
    <source>
        <dbReference type="ARBA" id="ARBA00022692"/>
    </source>
</evidence>
<evidence type="ECO:0000256" key="8">
    <source>
        <dbReference type="SAM" id="Phobius"/>
    </source>
</evidence>
<protein>
    <submittedName>
        <fullName evidence="9">Fe(3+)-citrate import system permease protein YfmD</fullName>
    </submittedName>
</protein>
<accession>A0A8J3ANM1</accession>
<dbReference type="Pfam" id="PF01032">
    <property type="entry name" value="FecCD"/>
    <property type="match status" value="1"/>
</dbReference>
<keyword evidence="7 8" id="KW-0472">Membrane</keyword>
<dbReference type="SUPFAM" id="SSF81345">
    <property type="entry name" value="ABC transporter involved in vitamin B12 uptake, BtuC"/>
    <property type="match status" value="1"/>
</dbReference>
<feature type="transmembrane region" description="Helical" evidence="8">
    <location>
        <begin position="114"/>
        <end position="133"/>
    </location>
</feature>
<feature type="transmembrane region" description="Helical" evidence="8">
    <location>
        <begin position="59"/>
        <end position="77"/>
    </location>
</feature>
<dbReference type="CDD" id="cd06550">
    <property type="entry name" value="TM_ABC_iron-siderophores_like"/>
    <property type="match status" value="1"/>
</dbReference>
<keyword evidence="6 8" id="KW-1133">Transmembrane helix</keyword>
<proteinExistence type="inferred from homology"/>